<gene>
    <name evidence="3" type="ORF">AMURIS_00257</name>
</gene>
<keyword evidence="1" id="KW-1005">Bacterial flagellum biogenesis</keyword>
<dbReference type="AlphaFoldDB" id="A0A2K4ZAS3"/>
<evidence type="ECO:0000313" key="3">
    <source>
        <dbReference type="EMBL" id="SOY27553.1"/>
    </source>
</evidence>
<dbReference type="EMBL" id="OFSM01000001">
    <property type="protein sequence ID" value="SOY27553.1"/>
    <property type="molecule type" value="Genomic_DNA"/>
</dbReference>
<dbReference type="GO" id="GO:0044780">
    <property type="term" value="P:bacterial-type flagellum assembly"/>
    <property type="evidence" value="ECO:0007669"/>
    <property type="project" value="InterPro"/>
</dbReference>
<dbReference type="SUPFAM" id="SSF140566">
    <property type="entry name" value="FlgN-like"/>
    <property type="match status" value="1"/>
</dbReference>
<accession>A0A2K4ZAS3</accession>
<keyword evidence="2" id="KW-0175">Coiled coil</keyword>
<feature type="coiled-coil region" evidence="2">
    <location>
        <begin position="38"/>
        <end position="75"/>
    </location>
</feature>
<evidence type="ECO:0000313" key="4">
    <source>
        <dbReference type="Proteomes" id="UP000236311"/>
    </source>
</evidence>
<dbReference type="RefSeq" id="WP_242982243.1">
    <property type="nucleotide sequence ID" value="NZ_CANRXC010000007.1"/>
</dbReference>
<dbReference type="InterPro" id="IPR036679">
    <property type="entry name" value="FlgN-like_sf"/>
</dbReference>
<name>A0A2K4ZAS3_9FIRM</name>
<feature type="coiled-coil region" evidence="2">
    <location>
        <begin position="99"/>
        <end position="126"/>
    </location>
</feature>
<protein>
    <submittedName>
        <fullName evidence="3">FlgN protein</fullName>
    </submittedName>
</protein>
<dbReference type="InterPro" id="IPR007809">
    <property type="entry name" value="FlgN-like"/>
</dbReference>
<dbReference type="Proteomes" id="UP000236311">
    <property type="component" value="Unassembled WGS sequence"/>
</dbReference>
<organism evidence="3 4">
    <name type="scientific">Acetatifactor muris</name>
    <dbReference type="NCBI Taxonomy" id="879566"/>
    <lineage>
        <taxon>Bacteria</taxon>
        <taxon>Bacillati</taxon>
        <taxon>Bacillota</taxon>
        <taxon>Clostridia</taxon>
        <taxon>Lachnospirales</taxon>
        <taxon>Lachnospiraceae</taxon>
        <taxon>Acetatifactor</taxon>
    </lineage>
</organism>
<proteinExistence type="predicted"/>
<evidence type="ECO:0000256" key="2">
    <source>
        <dbReference type="SAM" id="Coils"/>
    </source>
</evidence>
<dbReference type="Pfam" id="PF05130">
    <property type="entry name" value="FlgN"/>
    <property type="match status" value="1"/>
</dbReference>
<sequence length="172" mass="19371">MASLMENLIQVLGQECMEYEGLLTLSRQKTQIIASANLEELQKITDDEQEVVDRLNRLEKKRVEVTVDIANVLNRDVESLKLSNLVEMMSARPEEQAKLAEAHQKLKTAVGELRRINEQNKELLESAVEMVEFEMNLLQAAKAAPETANYTRNAYNSGTQMGVTNGSFDAKQ</sequence>
<reference evidence="3 4" key="1">
    <citation type="submission" date="2018-01" db="EMBL/GenBank/DDBJ databases">
        <authorList>
            <person name="Gaut B.S."/>
            <person name="Morton B.R."/>
            <person name="Clegg M.T."/>
            <person name="Duvall M.R."/>
        </authorList>
    </citation>
    <scope>NUCLEOTIDE SEQUENCE [LARGE SCALE GENOMIC DNA]</scope>
    <source>
        <strain evidence="3">GP69</strain>
    </source>
</reference>
<keyword evidence="4" id="KW-1185">Reference proteome</keyword>
<dbReference type="Gene3D" id="1.20.58.300">
    <property type="entry name" value="FlgN-like"/>
    <property type="match status" value="1"/>
</dbReference>
<evidence type="ECO:0000256" key="1">
    <source>
        <dbReference type="ARBA" id="ARBA00022795"/>
    </source>
</evidence>